<dbReference type="Proteomes" id="UP000000591">
    <property type="component" value="Chromosome I"/>
</dbReference>
<dbReference type="SUPFAM" id="SSF103473">
    <property type="entry name" value="MFS general substrate transporter"/>
    <property type="match status" value="1"/>
</dbReference>
<dbReference type="GeneID" id="4618745"/>
<dbReference type="RefSeq" id="NP_982709.2">
    <property type="nucleotide sequence ID" value="NM_208062.2"/>
</dbReference>
<keyword evidence="2 5" id="KW-0812">Transmembrane</keyword>
<feature type="transmembrane region" description="Helical" evidence="5">
    <location>
        <begin position="372"/>
        <end position="391"/>
    </location>
</feature>
<evidence type="ECO:0000313" key="6">
    <source>
        <dbReference type="EMBL" id="AAS50533.2"/>
    </source>
</evidence>
<dbReference type="GO" id="GO:0008521">
    <property type="term" value="F:acetyl-CoA transmembrane transporter activity"/>
    <property type="evidence" value="ECO:0007669"/>
    <property type="project" value="InterPro"/>
</dbReference>
<feature type="transmembrane region" description="Helical" evidence="5">
    <location>
        <begin position="52"/>
        <end position="77"/>
    </location>
</feature>
<keyword evidence="4 5" id="KW-0472">Membrane</keyword>
<dbReference type="InterPro" id="IPR036259">
    <property type="entry name" value="MFS_trans_sf"/>
</dbReference>
<dbReference type="KEGG" id="ago:AGOS_AAR166C"/>
<evidence type="ECO:0000313" key="7">
    <source>
        <dbReference type="Proteomes" id="UP000000591"/>
    </source>
</evidence>
<protein>
    <submittedName>
        <fullName evidence="6">AAR166Cp</fullName>
    </submittedName>
</protein>
<evidence type="ECO:0000256" key="2">
    <source>
        <dbReference type="ARBA" id="ARBA00022692"/>
    </source>
</evidence>
<dbReference type="HOGENOM" id="CLU_020502_1_1_1"/>
<organism evidence="6 7">
    <name type="scientific">Eremothecium gossypii (strain ATCC 10895 / CBS 109.51 / FGSC 9923 / NRRL Y-1056)</name>
    <name type="common">Yeast</name>
    <name type="synonym">Ashbya gossypii</name>
    <dbReference type="NCBI Taxonomy" id="284811"/>
    <lineage>
        <taxon>Eukaryota</taxon>
        <taxon>Fungi</taxon>
        <taxon>Dikarya</taxon>
        <taxon>Ascomycota</taxon>
        <taxon>Saccharomycotina</taxon>
        <taxon>Saccharomycetes</taxon>
        <taxon>Saccharomycetales</taxon>
        <taxon>Saccharomycetaceae</taxon>
        <taxon>Eremothecium</taxon>
    </lineage>
</organism>
<reference evidence="6 7" key="1">
    <citation type="journal article" date="2004" name="Science">
        <title>The Ashbya gossypii genome as a tool for mapping the ancient Saccharomyces cerevisiae genome.</title>
        <authorList>
            <person name="Dietrich F.S."/>
            <person name="Voegeli S."/>
            <person name="Brachat S."/>
            <person name="Lerch A."/>
            <person name="Gates K."/>
            <person name="Steiner S."/>
            <person name="Mohr C."/>
            <person name="Pohlmann R."/>
            <person name="Luedi P."/>
            <person name="Choi S."/>
            <person name="Wing R.A."/>
            <person name="Flavier A."/>
            <person name="Gaffney T.D."/>
            <person name="Philippsen P."/>
        </authorList>
    </citation>
    <scope>NUCLEOTIDE SEQUENCE [LARGE SCALE GENOMIC DNA]</scope>
    <source>
        <strain evidence="7">ATCC 10895 / CBS 109.51 / FGSC 9923 / NRRL Y-1056</strain>
    </source>
</reference>
<feature type="transmembrane region" description="Helical" evidence="5">
    <location>
        <begin position="549"/>
        <end position="568"/>
    </location>
</feature>
<dbReference type="Pfam" id="PF13000">
    <property type="entry name" value="Acatn"/>
    <property type="match status" value="1"/>
</dbReference>
<comment type="subcellular location">
    <subcellularLocation>
        <location evidence="1">Membrane</location>
        <topology evidence="1">Multi-pass membrane protein</topology>
    </subcellularLocation>
</comment>
<dbReference type="InParanoid" id="Q75EB1"/>
<dbReference type="AlphaFoldDB" id="Q75EB1"/>
<dbReference type="STRING" id="284811.Q75EB1"/>
<reference evidence="7" key="2">
    <citation type="journal article" date="2013" name="G3 (Bethesda)">
        <title>Genomes of Ashbya fungi isolated from insects reveal four mating-type loci, numerous translocations, lack of transposons, and distinct gene duplications.</title>
        <authorList>
            <person name="Dietrich F.S."/>
            <person name="Voegeli S."/>
            <person name="Kuo S."/>
            <person name="Philippsen P."/>
        </authorList>
    </citation>
    <scope>GENOME REANNOTATION</scope>
    <source>
        <strain evidence="7">ATCC 10895 / CBS 109.51 / FGSC 9923 / NRRL Y-1056</strain>
    </source>
</reference>
<dbReference type="InterPro" id="IPR024371">
    <property type="entry name" value="AcetylCoA_trans_1-like"/>
</dbReference>
<feature type="transmembrane region" description="Helical" evidence="5">
    <location>
        <begin position="168"/>
        <end position="189"/>
    </location>
</feature>
<evidence type="ECO:0000256" key="1">
    <source>
        <dbReference type="ARBA" id="ARBA00004141"/>
    </source>
</evidence>
<dbReference type="GO" id="GO:0035348">
    <property type="term" value="P:acetyl-CoA transmembrane transport"/>
    <property type="evidence" value="ECO:0007669"/>
    <property type="project" value="InterPro"/>
</dbReference>
<dbReference type="FunCoup" id="Q75EB1">
    <property type="interactions" value="114"/>
</dbReference>
<dbReference type="PANTHER" id="PTHR12778">
    <property type="entry name" value="SOLUTE CARRIER FAMILY 33 ACETYL-COA TRANSPORTER -RELATED"/>
    <property type="match status" value="1"/>
</dbReference>
<gene>
    <name evidence="6" type="ORF">AGOS_AAR166C</name>
</gene>
<evidence type="ECO:0000256" key="5">
    <source>
        <dbReference type="SAM" id="Phobius"/>
    </source>
</evidence>
<evidence type="ECO:0000256" key="4">
    <source>
        <dbReference type="ARBA" id="ARBA00023136"/>
    </source>
</evidence>
<keyword evidence="3 5" id="KW-1133">Transmembrane helix</keyword>
<dbReference type="EMBL" id="AE016814">
    <property type="protein sequence ID" value="AAS50533.2"/>
    <property type="molecule type" value="Genomic_DNA"/>
</dbReference>
<name>Q75EB1_EREGS</name>
<proteinExistence type="predicted"/>
<dbReference type="OMA" id="RRKSWIM"/>
<dbReference type="GO" id="GO:0016020">
    <property type="term" value="C:membrane"/>
    <property type="evidence" value="ECO:0007669"/>
    <property type="project" value="UniProtKB-SubCell"/>
</dbReference>
<accession>Q75EB1</accession>
<sequence length="585" mass="64704">MCRVRDPQIFCRTSQNLHLSLKSSQALWMTPGGNMEVHKASSQLAAHDVPQFYLLVALYFLQGIPVGLAFGTVPFLLKSIAKDTSFTKLGLFGIATYPYSLKILWSPLVDSVFSKKIGRRRSWIIPVQLASGVMLWCVGHAVAQGWVFEGVDASYGAPSLGDGAKINITSLTVCFLVLVFFCATQDIAVDGWALTILSRQSLSYASTAQTVGLNTGYFLSFSIFLAFNSGDFVNRYFRALPLDHGIISFSSYLKLSGWMYLILTAYVVFFTQEYPYAHSGLPVVSTKPKDDDEKGHIVTSTTKNSAHIEYNEDSSISKTSLGAVYRSFVKVLRLPAVRSLIILHFVSKFPFQCSEGATNLKLLEKGLKKEDLAITVLVDFPFEIIFGYYVAKWSSESHHSHQRKLPAFLTLLIGQPGILTPWIIGYIGRLIASMLGSFILSQFPENGNITKGYFLLVVTQNLLGSFMSTVQFVGVSAFHTRIADPAIGGTYMTLLNTLSNLGGTWSRIVVMAMIDFFTSKVCQNSAIGMFPPEAKCLESGGTLVILRDGYYMTNLLCIGFGLLIFPHIRRKAQHLQSLPISSWRV</sequence>
<feature type="transmembrane region" description="Helical" evidence="5">
    <location>
        <begin position="201"/>
        <end position="226"/>
    </location>
</feature>
<evidence type="ECO:0000256" key="3">
    <source>
        <dbReference type="ARBA" id="ARBA00022989"/>
    </source>
</evidence>
<feature type="transmembrane region" description="Helical" evidence="5">
    <location>
        <begin position="246"/>
        <end position="269"/>
    </location>
</feature>
<feature type="transmembrane region" description="Helical" evidence="5">
    <location>
        <begin position="453"/>
        <end position="474"/>
    </location>
</feature>
<dbReference type="PANTHER" id="PTHR12778:SF9">
    <property type="entry name" value="ACETYL-COENZYME A TRANSPORTER 1"/>
    <property type="match status" value="1"/>
</dbReference>
<feature type="transmembrane region" description="Helical" evidence="5">
    <location>
        <begin position="123"/>
        <end position="148"/>
    </location>
</feature>
<dbReference type="eggNOG" id="KOG3574">
    <property type="taxonomic scope" value="Eukaryota"/>
</dbReference>
<keyword evidence="7" id="KW-1185">Reference proteome</keyword>
<dbReference type="OrthoDB" id="6415790at2759"/>
<feature type="transmembrane region" description="Helical" evidence="5">
    <location>
        <begin position="411"/>
        <end position="432"/>
    </location>
</feature>
<dbReference type="InterPro" id="IPR004752">
    <property type="entry name" value="AmpG_permease/AT-1"/>
</dbReference>